<dbReference type="CDD" id="cd19925">
    <property type="entry name" value="REC_citrate_TCS"/>
    <property type="match status" value="1"/>
</dbReference>
<keyword evidence="6 9" id="KW-0238">DNA-binding</keyword>
<evidence type="ECO:0000256" key="3">
    <source>
        <dbReference type="ARBA" id="ARBA00022553"/>
    </source>
</evidence>
<evidence type="ECO:0000256" key="9">
    <source>
        <dbReference type="PIRNR" id="PIRNR006171"/>
    </source>
</evidence>
<dbReference type="InterPro" id="IPR006793">
    <property type="entry name" value="FaeA"/>
</dbReference>
<keyword evidence="2 9" id="KW-0963">Cytoplasm</keyword>
<organism evidence="12 13">
    <name type="scientific">Pelosinus baikalensis</name>
    <dbReference type="NCBI Taxonomy" id="2892015"/>
    <lineage>
        <taxon>Bacteria</taxon>
        <taxon>Bacillati</taxon>
        <taxon>Bacillota</taxon>
        <taxon>Negativicutes</taxon>
        <taxon>Selenomonadales</taxon>
        <taxon>Sporomusaceae</taxon>
        <taxon>Pelosinus</taxon>
    </lineage>
</organism>
<protein>
    <recommendedName>
        <fullName evidence="9">Transcriptional regulatory protein</fullName>
    </recommendedName>
</protein>
<dbReference type="EMBL" id="JAJHJB010000012">
    <property type="protein sequence ID" value="MCC5465786.1"/>
    <property type="molecule type" value="Genomic_DNA"/>
</dbReference>
<evidence type="ECO:0000313" key="13">
    <source>
        <dbReference type="Proteomes" id="UP001165492"/>
    </source>
</evidence>
<dbReference type="InterPro" id="IPR024187">
    <property type="entry name" value="Sig_transdc_resp-reg_cit/mal"/>
</dbReference>
<evidence type="ECO:0000259" key="11">
    <source>
        <dbReference type="PROSITE" id="PS50110"/>
    </source>
</evidence>
<evidence type="ECO:0000256" key="10">
    <source>
        <dbReference type="PROSITE-ProRule" id="PRU00169"/>
    </source>
</evidence>
<comment type="caution">
    <text evidence="12">The sequence shown here is derived from an EMBL/GenBank/DDBJ whole genome shotgun (WGS) entry which is preliminary data.</text>
</comment>
<reference evidence="12" key="1">
    <citation type="submission" date="2021-11" db="EMBL/GenBank/DDBJ databases">
        <title>Description of a new species Pelosinus isolated from the bottom sediments of Lake Baikal.</title>
        <authorList>
            <person name="Zakharyuk A."/>
        </authorList>
    </citation>
    <scope>NUCLEOTIDE SEQUENCE</scope>
    <source>
        <strain evidence="12">Bkl1</strain>
    </source>
</reference>
<evidence type="ECO:0000256" key="5">
    <source>
        <dbReference type="ARBA" id="ARBA00023015"/>
    </source>
</evidence>
<dbReference type="Pfam" id="PF04703">
    <property type="entry name" value="FaeA"/>
    <property type="match status" value="1"/>
</dbReference>
<dbReference type="PROSITE" id="PS50110">
    <property type="entry name" value="RESPONSE_REGULATORY"/>
    <property type="match status" value="1"/>
</dbReference>
<keyword evidence="3 10" id="KW-0597">Phosphoprotein</keyword>
<dbReference type="Pfam" id="PF00072">
    <property type="entry name" value="Response_reg"/>
    <property type="match status" value="1"/>
</dbReference>
<dbReference type="PIRSF" id="PIRSF006171">
    <property type="entry name" value="RR_citrat_malat"/>
    <property type="match status" value="1"/>
</dbReference>
<evidence type="ECO:0000313" key="12">
    <source>
        <dbReference type="EMBL" id="MCC5465786.1"/>
    </source>
</evidence>
<keyword evidence="5 9" id="KW-0805">Transcription regulation</keyword>
<dbReference type="InterPro" id="IPR051271">
    <property type="entry name" value="2C-system_Tx_regulators"/>
</dbReference>
<dbReference type="RefSeq" id="WP_229535014.1">
    <property type="nucleotide sequence ID" value="NZ_JAJHJB010000012.1"/>
</dbReference>
<evidence type="ECO:0000256" key="6">
    <source>
        <dbReference type="ARBA" id="ARBA00023125"/>
    </source>
</evidence>
<gene>
    <name evidence="12" type="ORF">LMF89_10505</name>
</gene>
<comment type="subcellular location">
    <subcellularLocation>
        <location evidence="1 9">Cytoplasm</location>
    </subcellularLocation>
</comment>
<feature type="domain" description="Response regulatory" evidence="11">
    <location>
        <begin position="3"/>
        <end position="119"/>
    </location>
</feature>
<keyword evidence="13" id="KW-1185">Reference proteome</keyword>
<keyword evidence="7 9" id="KW-0010">Activator</keyword>
<feature type="modified residue" description="4-aspartylphosphate" evidence="10">
    <location>
        <position position="54"/>
    </location>
</feature>
<accession>A0ABS8HRH7</accession>
<dbReference type="SMART" id="SM00448">
    <property type="entry name" value="REC"/>
    <property type="match status" value="1"/>
</dbReference>
<evidence type="ECO:0000256" key="1">
    <source>
        <dbReference type="ARBA" id="ARBA00004496"/>
    </source>
</evidence>
<dbReference type="InterPro" id="IPR001789">
    <property type="entry name" value="Sig_transdc_resp-reg_receiver"/>
</dbReference>
<dbReference type="PANTHER" id="PTHR45526">
    <property type="entry name" value="TRANSCRIPTIONAL REGULATORY PROTEIN DPIA"/>
    <property type="match status" value="1"/>
</dbReference>
<keyword evidence="4 9" id="KW-0902">Two-component regulatory system</keyword>
<keyword evidence="8 9" id="KW-0804">Transcription</keyword>
<dbReference type="SUPFAM" id="SSF52172">
    <property type="entry name" value="CheY-like"/>
    <property type="match status" value="1"/>
</dbReference>
<dbReference type="Gene3D" id="3.40.50.2300">
    <property type="match status" value="1"/>
</dbReference>
<dbReference type="InterPro" id="IPR011006">
    <property type="entry name" value="CheY-like_superfamily"/>
</dbReference>
<dbReference type="PANTHER" id="PTHR45526:SF1">
    <property type="entry name" value="TRANSCRIPTIONAL REGULATORY PROTEIN DCUR-RELATED"/>
    <property type="match status" value="1"/>
</dbReference>
<evidence type="ECO:0000256" key="4">
    <source>
        <dbReference type="ARBA" id="ARBA00023012"/>
    </source>
</evidence>
<dbReference type="Proteomes" id="UP001165492">
    <property type="component" value="Unassembled WGS sequence"/>
</dbReference>
<name>A0ABS8HRH7_9FIRM</name>
<proteinExistence type="predicted"/>
<evidence type="ECO:0000256" key="2">
    <source>
        <dbReference type="ARBA" id="ARBA00022490"/>
    </source>
</evidence>
<evidence type="ECO:0000256" key="8">
    <source>
        <dbReference type="ARBA" id="ARBA00023163"/>
    </source>
</evidence>
<sequence length="224" mass="25410">MIKILIVEDDPMVAELNKHYLEQVEGFVLVGTVSNGAEALEFLKTNEVTLILLDIFMPIVDGMELLHEIRLLDHSIDIIMITAARDSVSIQNSLRQGVVDYLVKPFQFERLYAALIAYRDRIQLIQDSTVLNQNEIDRRILSKGDLPVGDLPKGLERDTLNSILTQAKLFSTSFTTEEMAKCVGISRVSVRKYLTFLKETGTLQGKLIYRAVGRPVTMFCYIKR</sequence>
<evidence type="ECO:0000256" key="7">
    <source>
        <dbReference type="ARBA" id="ARBA00023159"/>
    </source>
</evidence>